<feature type="coiled-coil region" evidence="3">
    <location>
        <begin position="488"/>
        <end position="599"/>
    </location>
</feature>
<evidence type="ECO:0008006" key="7">
    <source>
        <dbReference type="Google" id="ProtNLM"/>
    </source>
</evidence>
<gene>
    <name evidence="5" type="ORF">Bhyg_01302</name>
</gene>
<evidence type="ECO:0000256" key="1">
    <source>
        <dbReference type="ARBA" id="ARBA00004496"/>
    </source>
</evidence>
<dbReference type="OrthoDB" id="6123at2759"/>
<dbReference type="GO" id="GO:0051310">
    <property type="term" value="P:metaphase chromosome alignment"/>
    <property type="evidence" value="ECO:0007669"/>
    <property type="project" value="TreeGrafter"/>
</dbReference>
<dbReference type="GO" id="GO:0032133">
    <property type="term" value="C:chromosome passenger complex"/>
    <property type="evidence" value="ECO:0007669"/>
    <property type="project" value="TreeGrafter"/>
</dbReference>
<dbReference type="Proteomes" id="UP001151699">
    <property type="component" value="Chromosome A"/>
</dbReference>
<evidence type="ECO:0000256" key="3">
    <source>
        <dbReference type="SAM" id="Coils"/>
    </source>
</evidence>
<keyword evidence="2" id="KW-0963">Cytoplasm</keyword>
<evidence type="ECO:0000256" key="4">
    <source>
        <dbReference type="SAM" id="MobiDB-lite"/>
    </source>
</evidence>
<feature type="compositionally biased region" description="Basic and acidic residues" evidence="4">
    <location>
        <begin position="120"/>
        <end position="138"/>
    </location>
</feature>
<dbReference type="GO" id="GO:1990385">
    <property type="term" value="C:meiotic spindle midzone"/>
    <property type="evidence" value="ECO:0007669"/>
    <property type="project" value="TreeGrafter"/>
</dbReference>
<dbReference type="GO" id="GO:0051257">
    <property type="term" value="P:meiotic spindle midzone assembly"/>
    <property type="evidence" value="ECO:0007669"/>
    <property type="project" value="TreeGrafter"/>
</dbReference>
<protein>
    <recommendedName>
        <fullName evidence="7">Inner centromere protein ARK-binding domain-containing protein</fullName>
    </recommendedName>
</protein>
<feature type="compositionally biased region" description="Low complexity" evidence="4">
    <location>
        <begin position="203"/>
        <end position="217"/>
    </location>
</feature>
<dbReference type="GO" id="GO:0000776">
    <property type="term" value="C:kinetochore"/>
    <property type="evidence" value="ECO:0007669"/>
    <property type="project" value="TreeGrafter"/>
</dbReference>
<keyword evidence="6" id="KW-1185">Reference proteome</keyword>
<feature type="compositionally biased region" description="Basic residues" evidence="4">
    <location>
        <begin position="223"/>
        <end position="233"/>
    </location>
</feature>
<proteinExistence type="predicted"/>
<evidence type="ECO:0000256" key="2">
    <source>
        <dbReference type="ARBA" id="ARBA00022490"/>
    </source>
</evidence>
<comment type="caution">
    <text evidence="5">The sequence shown here is derived from an EMBL/GenBank/DDBJ whole genome shotgun (WGS) entry which is preliminary data.</text>
</comment>
<comment type="subcellular location">
    <subcellularLocation>
        <location evidence="1">Cytoplasm</location>
    </subcellularLocation>
</comment>
<dbReference type="PANTHER" id="PTHR13142">
    <property type="entry name" value="INNER CENTROMERE PROTEIN"/>
    <property type="match status" value="1"/>
</dbReference>
<feature type="compositionally biased region" description="Polar residues" evidence="4">
    <location>
        <begin position="109"/>
        <end position="119"/>
    </location>
</feature>
<dbReference type="GO" id="GO:0005737">
    <property type="term" value="C:cytoplasm"/>
    <property type="evidence" value="ECO:0007669"/>
    <property type="project" value="UniProtKB-SubCell"/>
</dbReference>
<name>A0A9Q0NA11_9DIPT</name>
<evidence type="ECO:0000313" key="5">
    <source>
        <dbReference type="EMBL" id="KAJ6646092.1"/>
    </source>
</evidence>
<accession>A0A9Q0NA11</accession>
<feature type="compositionally biased region" description="Basic and acidic residues" evidence="4">
    <location>
        <begin position="255"/>
        <end position="269"/>
    </location>
</feature>
<evidence type="ECO:0000313" key="6">
    <source>
        <dbReference type="Proteomes" id="UP001151699"/>
    </source>
</evidence>
<dbReference type="PANTHER" id="PTHR13142:SF1">
    <property type="entry name" value="INNER CENTROMERE PROTEIN"/>
    <property type="match status" value="1"/>
</dbReference>
<feature type="region of interest" description="Disordered" evidence="4">
    <location>
        <begin position="384"/>
        <end position="483"/>
    </location>
</feature>
<dbReference type="GO" id="GO:0005634">
    <property type="term" value="C:nucleus"/>
    <property type="evidence" value="ECO:0007669"/>
    <property type="project" value="TreeGrafter"/>
</dbReference>
<feature type="compositionally biased region" description="Pro residues" evidence="4">
    <location>
        <begin position="176"/>
        <end position="186"/>
    </location>
</feature>
<feature type="region of interest" description="Disordered" evidence="4">
    <location>
        <begin position="254"/>
        <end position="284"/>
    </location>
</feature>
<feature type="compositionally biased region" description="Low complexity" evidence="4">
    <location>
        <begin position="63"/>
        <end position="84"/>
    </location>
</feature>
<dbReference type="GO" id="GO:0000281">
    <property type="term" value="P:mitotic cytokinesis"/>
    <property type="evidence" value="ECO:0007669"/>
    <property type="project" value="TreeGrafter"/>
</dbReference>
<dbReference type="EMBL" id="WJQU01000001">
    <property type="protein sequence ID" value="KAJ6646092.1"/>
    <property type="molecule type" value="Genomic_DNA"/>
</dbReference>
<keyword evidence="3" id="KW-0175">Coiled coil</keyword>
<dbReference type="GO" id="GO:0030496">
    <property type="term" value="C:midbody"/>
    <property type="evidence" value="ECO:0007669"/>
    <property type="project" value="TreeGrafter"/>
</dbReference>
<feature type="compositionally biased region" description="Polar residues" evidence="4">
    <location>
        <begin position="323"/>
        <end position="343"/>
    </location>
</feature>
<feature type="region of interest" description="Disordered" evidence="4">
    <location>
        <begin position="600"/>
        <end position="635"/>
    </location>
</feature>
<feature type="compositionally biased region" description="Polar residues" evidence="4">
    <location>
        <begin position="142"/>
        <end position="151"/>
    </location>
</feature>
<sequence length="700" mass="78785">MESFFELSVEIRKKFENYEEDQRVKETEEKLKSIFQHYVAPEMKKQKTSLEADAEEPDSGIDASTLTAATSSTASSRPSRSTKTLANKNLKQPKLGTKLRAEVKLEPISETSYKSTNSKVSDKKENDLNSINVKREKLSMVTRGSSNSSRPSDVLEIPNEVNVITISDDDGDNEKMPPPTMYPPKKLPSKKTRKNQEDTASFTTNSSEDSSTQSSETLLAKKTTTKKGKKPKKPVMPIVMVKEEKVEEQINVANDEIRQKRSTKSKDTAEEVTPENGSKNATFESVYEDASDKFASQTSNGLAPCATYVVPSNVLAKNHQDGHSNVQKSNNVVKSKPSYSSIITEDDSDEELPIPKSKKNPKELFNPCIQSPMKAKVAAFEKQALEYSSPAPPTRQTRTKTRQLAKQNGESTSKLPKPTTPSVEIKYPLKEHTPHTLSQLPKGHHPSISSSKVATPVSKVGILNRAPSANSMKVRSRDNSVDDMARAKEAILEKKRKGEERIKRAQMQREAQEKEKLEKVEKLLKAKQEKEAAREALKQKKHQEDLQKQLRALELKREKERKQKAELAEAARIERDQALNKKIAEEKAYLENLKQKREEPKSLLTFDMLQTDDSTDDEEDHSQNRKRRPDPPAWSIRANAKTNIMIQSGLSANTIDMLFSCKPTTPDLAAIFPDIDAKHLKRNSSAMWNTPPRYSQLPKY</sequence>
<feature type="region of interest" description="Disordered" evidence="4">
    <location>
        <begin position="42"/>
        <end position="236"/>
    </location>
</feature>
<dbReference type="AlphaFoldDB" id="A0A9Q0NA11"/>
<organism evidence="5 6">
    <name type="scientific">Pseudolycoriella hygida</name>
    <dbReference type="NCBI Taxonomy" id="35572"/>
    <lineage>
        <taxon>Eukaryota</taxon>
        <taxon>Metazoa</taxon>
        <taxon>Ecdysozoa</taxon>
        <taxon>Arthropoda</taxon>
        <taxon>Hexapoda</taxon>
        <taxon>Insecta</taxon>
        <taxon>Pterygota</taxon>
        <taxon>Neoptera</taxon>
        <taxon>Endopterygota</taxon>
        <taxon>Diptera</taxon>
        <taxon>Nematocera</taxon>
        <taxon>Sciaroidea</taxon>
        <taxon>Sciaridae</taxon>
        <taxon>Pseudolycoriella</taxon>
    </lineage>
</organism>
<reference evidence="5" key="1">
    <citation type="submission" date="2022-07" db="EMBL/GenBank/DDBJ databases">
        <authorList>
            <person name="Trinca V."/>
            <person name="Uliana J.V.C."/>
            <person name="Torres T.T."/>
            <person name="Ward R.J."/>
            <person name="Monesi N."/>
        </authorList>
    </citation>
    <scope>NUCLEOTIDE SEQUENCE</scope>
    <source>
        <strain evidence="5">HSMRA1968</strain>
        <tissue evidence="5">Whole embryos</tissue>
    </source>
</reference>
<feature type="region of interest" description="Disordered" evidence="4">
    <location>
        <begin position="318"/>
        <end position="367"/>
    </location>
</feature>